<accession>A0ABR1UL98</accession>
<dbReference type="GeneID" id="92093603"/>
<keyword evidence="2" id="KW-1133">Transmembrane helix</keyword>
<feature type="compositionally biased region" description="Low complexity" evidence="1">
    <location>
        <begin position="355"/>
        <end position="369"/>
    </location>
</feature>
<name>A0ABR1UL98_9PEZI</name>
<feature type="region of interest" description="Disordered" evidence="1">
    <location>
        <begin position="258"/>
        <end position="294"/>
    </location>
</feature>
<keyword evidence="2" id="KW-0472">Membrane</keyword>
<dbReference type="EMBL" id="JAQQWL010000009">
    <property type="protein sequence ID" value="KAK8058683.1"/>
    <property type="molecule type" value="Genomic_DNA"/>
</dbReference>
<protein>
    <submittedName>
        <fullName evidence="3">Uncharacterized protein</fullName>
    </submittedName>
</protein>
<organism evidence="3 4">
    <name type="scientific">Apiospora phragmitis</name>
    <dbReference type="NCBI Taxonomy" id="2905665"/>
    <lineage>
        <taxon>Eukaryota</taxon>
        <taxon>Fungi</taxon>
        <taxon>Dikarya</taxon>
        <taxon>Ascomycota</taxon>
        <taxon>Pezizomycotina</taxon>
        <taxon>Sordariomycetes</taxon>
        <taxon>Xylariomycetidae</taxon>
        <taxon>Amphisphaeriales</taxon>
        <taxon>Apiosporaceae</taxon>
        <taxon>Apiospora</taxon>
    </lineage>
</organism>
<comment type="caution">
    <text evidence="3">The sequence shown here is derived from an EMBL/GenBank/DDBJ whole genome shotgun (WGS) entry which is preliminary data.</text>
</comment>
<feature type="compositionally biased region" description="Basic and acidic residues" evidence="1">
    <location>
        <begin position="130"/>
        <end position="143"/>
    </location>
</feature>
<dbReference type="Proteomes" id="UP001480595">
    <property type="component" value="Unassembled WGS sequence"/>
</dbReference>
<feature type="transmembrane region" description="Helical" evidence="2">
    <location>
        <begin position="62"/>
        <end position="85"/>
    </location>
</feature>
<proteinExistence type="predicted"/>
<feature type="transmembrane region" description="Helical" evidence="2">
    <location>
        <begin position="32"/>
        <end position="50"/>
    </location>
</feature>
<gene>
    <name evidence="3" type="ORF">PG994_009131</name>
</gene>
<evidence type="ECO:0000256" key="1">
    <source>
        <dbReference type="SAM" id="MobiDB-lite"/>
    </source>
</evidence>
<reference evidence="3 4" key="1">
    <citation type="submission" date="2023-01" db="EMBL/GenBank/DDBJ databases">
        <title>Analysis of 21 Apiospora genomes using comparative genomics revels a genus with tremendous synthesis potential of carbohydrate active enzymes and secondary metabolites.</title>
        <authorList>
            <person name="Sorensen T."/>
        </authorList>
    </citation>
    <scope>NUCLEOTIDE SEQUENCE [LARGE SCALE GENOMIC DNA]</scope>
    <source>
        <strain evidence="3 4">CBS 135458</strain>
    </source>
</reference>
<sequence length="444" mass="49070">MADIESQVRGDGEAFTRADRPPSYTRLCTYKILPICLAICIISIFAAAIVCTSLNKPIPSDAVIVISVLAGCLLLLIFAGCLKIYHDQNGMGKVHPRAEQALKGFRDRLVRLFCCIDMASYAPSSNNTSNHEEAEKNPRKEEDNVGEEAVQPVIRLASRSPRREPLQRPGNAVQGPRDQPQTPGNYPPRHQVSRSNLQQDRRPQGLRPPEPRHPAPSHQSPLPRFEPQSAASSNYRGASQANEMLYSEVVPIDGRYSRTLPVTNSRDTLSSERRPSAAVPPLQTPQSRPRPNNQAIHLTSVPDAAAQLQAVLGDTPTTPLQSFLKPTRSIRYEQDTDHRRFESPPNSPTQDGLQSASGTSTNASSSLASRPGSNISSPSTPTTRESANLPQFLAQCHTEQLILRNNRDLLVEHRAQYHTRHSAGLTYCRPIRTTQGQWIKESEE</sequence>
<feature type="compositionally biased region" description="Basic and acidic residues" evidence="1">
    <location>
        <begin position="199"/>
        <end position="213"/>
    </location>
</feature>
<keyword evidence="4" id="KW-1185">Reference proteome</keyword>
<keyword evidence="2" id="KW-0812">Transmembrane</keyword>
<feature type="region of interest" description="Disordered" evidence="1">
    <location>
        <begin position="124"/>
        <end position="237"/>
    </location>
</feature>
<evidence type="ECO:0000256" key="2">
    <source>
        <dbReference type="SAM" id="Phobius"/>
    </source>
</evidence>
<feature type="compositionally biased region" description="Polar residues" evidence="1">
    <location>
        <begin position="371"/>
        <end position="385"/>
    </location>
</feature>
<evidence type="ECO:0000313" key="3">
    <source>
        <dbReference type="EMBL" id="KAK8058683.1"/>
    </source>
</evidence>
<feature type="region of interest" description="Disordered" evidence="1">
    <location>
        <begin position="336"/>
        <end position="385"/>
    </location>
</feature>
<feature type="compositionally biased region" description="Polar residues" evidence="1">
    <location>
        <begin position="284"/>
        <end position="294"/>
    </location>
</feature>
<evidence type="ECO:0000313" key="4">
    <source>
        <dbReference type="Proteomes" id="UP001480595"/>
    </source>
</evidence>
<dbReference type="RefSeq" id="XP_066714129.1">
    <property type="nucleotide sequence ID" value="XM_066860540.1"/>
</dbReference>